<reference evidence="1 2" key="1">
    <citation type="submission" date="2016-07" db="EMBL/GenBank/DDBJ databases">
        <title>Multiple horizontal gene transfer events from other fungi enriched the ability of initially mycotrophic Trichoderma (Ascomycota) to feed on dead plant biomass.</title>
        <authorList>
            <consortium name="DOE Joint Genome Institute"/>
            <person name="Aerts A."/>
            <person name="Atanasova L."/>
            <person name="Chenthamara K."/>
            <person name="Zhang J."/>
            <person name="Grujic M."/>
            <person name="Henrissat B."/>
            <person name="Kuo A."/>
            <person name="Salamov A."/>
            <person name="Lipzen A."/>
            <person name="Labutti K."/>
            <person name="Barry K."/>
            <person name="Miao Y."/>
            <person name="Rahimi M.J."/>
            <person name="Shen Q."/>
            <person name="Grigoriev I.V."/>
            <person name="Kubicek C.P."/>
            <person name="Druzhinina I.S."/>
        </authorList>
    </citation>
    <scope>NUCLEOTIDE SEQUENCE [LARGE SCALE GENOMIC DNA]</scope>
    <source>
        <strain evidence="1 2">CBS 433.97</strain>
    </source>
</reference>
<sequence>MPKLQSLLLDTVMQGRQRRSRPMLFRLPAEILDKIIDLLEDDKEALASLALVDSDCWYLARTRQFTQIRFDYSLQSHELLRRMATEPSDDKNETKPLFPIGVCVRKVTASGVFFPHYSPGVSISGLEQSVNELQVAADADYVNQRKLLVAGIASKMPNHDVLVCNDQVGLDNDFIEAISRCFAKHVKFKRIQIDKTWPMRPFLAPVRCNPGQHGNDSMDDPTSAFFNTLFQRCSSTLESLTWSHMKEFKNIVKASLDDSNLTFPRLRCLRLEHS</sequence>
<dbReference type="AlphaFoldDB" id="A0A2T3YSV0"/>
<gene>
    <name evidence="1" type="ORF">M441DRAFT_52013</name>
</gene>
<evidence type="ECO:0000313" key="1">
    <source>
        <dbReference type="EMBL" id="PTB35652.1"/>
    </source>
</evidence>
<proteinExistence type="predicted"/>
<dbReference type="Proteomes" id="UP000240493">
    <property type="component" value="Unassembled WGS sequence"/>
</dbReference>
<dbReference type="OrthoDB" id="3257981at2759"/>
<name>A0A2T3YSV0_TRIA4</name>
<evidence type="ECO:0008006" key="3">
    <source>
        <dbReference type="Google" id="ProtNLM"/>
    </source>
</evidence>
<organism evidence="1 2">
    <name type="scientific">Trichoderma asperellum (strain ATCC 204424 / CBS 433.97 / NBRC 101777)</name>
    <dbReference type="NCBI Taxonomy" id="1042311"/>
    <lineage>
        <taxon>Eukaryota</taxon>
        <taxon>Fungi</taxon>
        <taxon>Dikarya</taxon>
        <taxon>Ascomycota</taxon>
        <taxon>Pezizomycotina</taxon>
        <taxon>Sordariomycetes</taxon>
        <taxon>Hypocreomycetidae</taxon>
        <taxon>Hypocreales</taxon>
        <taxon>Hypocreaceae</taxon>
        <taxon>Trichoderma</taxon>
    </lineage>
</organism>
<accession>A0A2T3YSV0</accession>
<dbReference type="EMBL" id="KZ679274">
    <property type="protein sequence ID" value="PTB35652.1"/>
    <property type="molecule type" value="Genomic_DNA"/>
</dbReference>
<protein>
    <recommendedName>
        <fullName evidence="3">F-box domain-containing protein</fullName>
    </recommendedName>
</protein>
<evidence type="ECO:0000313" key="2">
    <source>
        <dbReference type="Proteomes" id="UP000240493"/>
    </source>
</evidence>
<keyword evidence="2" id="KW-1185">Reference proteome</keyword>